<comment type="catalytic activity">
    <reaction evidence="10 11">
        <text>tRNA(His) + L-histidine + ATP = L-histidyl-tRNA(His) + AMP + diphosphate + H(+)</text>
        <dbReference type="Rhea" id="RHEA:17313"/>
        <dbReference type="Rhea" id="RHEA-COMP:9665"/>
        <dbReference type="Rhea" id="RHEA-COMP:9689"/>
        <dbReference type="ChEBI" id="CHEBI:15378"/>
        <dbReference type="ChEBI" id="CHEBI:30616"/>
        <dbReference type="ChEBI" id="CHEBI:33019"/>
        <dbReference type="ChEBI" id="CHEBI:57595"/>
        <dbReference type="ChEBI" id="CHEBI:78442"/>
        <dbReference type="ChEBI" id="CHEBI:78527"/>
        <dbReference type="ChEBI" id="CHEBI:456215"/>
        <dbReference type="EC" id="6.1.1.21"/>
    </reaction>
</comment>
<name>A0A2N7TIB5_9GAMM</name>
<comment type="similarity">
    <text evidence="2 11">Belongs to the class-II aminoacyl-tRNA synthetase family.</text>
</comment>
<evidence type="ECO:0000256" key="10">
    <source>
        <dbReference type="ARBA" id="ARBA00047639"/>
    </source>
</evidence>
<dbReference type="InterPro" id="IPR036621">
    <property type="entry name" value="Anticodon-bd_dom_sf"/>
</dbReference>
<dbReference type="Gene3D" id="3.30.930.10">
    <property type="entry name" value="Bira Bifunctional Protein, Domain 2"/>
    <property type="match status" value="1"/>
</dbReference>
<dbReference type="CDD" id="cd00859">
    <property type="entry name" value="HisRS_anticodon"/>
    <property type="match status" value="1"/>
</dbReference>
<organism evidence="14 15">
    <name type="scientific">Halomonas heilongjiangensis</name>
    <dbReference type="NCBI Taxonomy" id="1387883"/>
    <lineage>
        <taxon>Bacteria</taxon>
        <taxon>Pseudomonadati</taxon>
        <taxon>Pseudomonadota</taxon>
        <taxon>Gammaproteobacteria</taxon>
        <taxon>Oceanospirillales</taxon>
        <taxon>Halomonadaceae</taxon>
        <taxon>Halomonas</taxon>
    </lineage>
</organism>
<gene>
    <name evidence="11" type="primary">hisS</name>
    <name evidence="14" type="ORF">C1H66_17400</name>
</gene>
<dbReference type="RefSeq" id="WP_102629148.1">
    <property type="nucleotide sequence ID" value="NZ_PDOH01000055.1"/>
</dbReference>
<dbReference type="Gene3D" id="3.40.50.800">
    <property type="entry name" value="Anticodon-binding domain"/>
    <property type="match status" value="1"/>
</dbReference>
<dbReference type="GO" id="GO:0005524">
    <property type="term" value="F:ATP binding"/>
    <property type="evidence" value="ECO:0007669"/>
    <property type="project" value="UniProtKB-UniRule"/>
</dbReference>
<dbReference type="PANTHER" id="PTHR43707">
    <property type="entry name" value="HISTIDYL-TRNA SYNTHETASE"/>
    <property type="match status" value="1"/>
</dbReference>
<reference evidence="14 15" key="1">
    <citation type="submission" date="2018-01" db="EMBL/GenBank/DDBJ databases">
        <title>Halomonas endophytica sp. nov., isolated from storage liquid in the stems of Populus euphratica.</title>
        <authorList>
            <person name="Chen C."/>
        </authorList>
    </citation>
    <scope>NUCLEOTIDE SEQUENCE [LARGE SCALE GENOMIC DNA]</scope>
    <source>
        <strain evidence="14 15">DSM 26881</strain>
    </source>
</reference>
<feature type="binding site" evidence="12">
    <location>
        <begin position="263"/>
        <end position="264"/>
    </location>
    <ligand>
        <name>L-histidine</name>
        <dbReference type="ChEBI" id="CHEBI:57595"/>
    </ligand>
</feature>
<feature type="binding site" evidence="12">
    <location>
        <position position="113"/>
    </location>
    <ligand>
        <name>L-histidine</name>
        <dbReference type="ChEBI" id="CHEBI:57595"/>
    </ligand>
</feature>
<dbReference type="SUPFAM" id="SSF52954">
    <property type="entry name" value="Class II aaRS ABD-related"/>
    <property type="match status" value="1"/>
</dbReference>
<evidence type="ECO:0000256" key="12">
    <source>
        <dbReference type="PIRSR" id="PIRSR001549-1"/>
    </source>
</evidence>
<evidence type="ECO:0000256" key="4">
    <source>
        <dbReference type="ARBA" id="ARBA00022490"/>
    </source>
</evidence>
<keyword evidence="9 11" id="KW-0030">Aminoacyl-tRNA synthetase</keyword>
<feature type="binding site" evidence="12">
    <location>
        <begin position="83"/>
        <end position="85"/>
    </location>
    <ligand>
        <name>L-histidine</name>
        <dbReference type="ChEBI" id="CHEBI:57595"/>
    </ligand>
</feature>
<dbReference type="Pfam" id="PF13393">
    <property type="entry name" value="tRNA-synt_His"/>
    <property type="match status" value="1"/>
</dbReference>
<dbReference type="GO" id="GO:0004821">
    <property type="term" value="F:histidine-tRNA ligase activity"/>
    <property type="evidence" value="ECO:0007669"/>
    <property type="project" value="UniProtKB-UniRule"/>
</dbReference>
<evidence type="ECO:0000256" key="1">
    <source>
        <dbReference type="ARBA" id="ARBA00004496"/>
    </source>
</evidence>
<comment type="subcellular location">
    <subcellularLocation>
        <location evidence="1 11">Cytoplasm</location>
    </subcellularLocation>
</comment>
<dbReference type="Proteomes" id="UP000235346">
    <property type="component" value="Unassembled WGS sequence"/>
</dbReference>
<keyword evidence="15" id="KW-1185">Reference proteome</keyword>
<dbReference type="CDD" id="cd00773">
    <property type="entry name" value="HisRS-like_core"/>
    <property type="match status" value="1"/>
</dbReference>
<dbReference type="HAMAP" id="MF_00127">
    <property type="entry name" value="His_tRNA_synth"/>
    <property type="match status" value="1"/>
</dbReference>
<dbReference type="SUPFAM" id="SSF55681">
    <property type="entry name" value="Class II aaRS and biotin synthetases"/>
    <property type="match status" value="1"/>
</dbReference>
<comment type="subunit">
    <text evidence="3 11">Homodimer.</text>
</comment>
<dbReference type="InterPro" id="IPR045864">
    <property type="entry name" value="aa-tRNA-synth_II/BPL/LPL"/>
</dbReference>
<dbReference type="Pfam" id="PF03129">
    <property type="entry name" value="HGTP_anticodon"/>
    <property type="match status" value="1"/>
</dbReference>
<dbReference type="GO" id="GO:0006427">
    <property type="term" value="P:histidyl-tRNA aminoacylation"/>
    <property type="evidence" value="ECO:0007669"/>
    <property type="project" value="UniProtKB-UniRule"/>
</dbReference>
<evidence type="ECO:0000256" key="6">
    <source>
        <dbReference type="ARBA" id="ARBA00022741"/>
    </source>
</evidence>
<dbReference type="FunFam" id="3.30.930.10:FF:000005">
    <property type="entry name" value="Histidine--tRNA ligase"/>
    <property type="match status" value="1"/>
</dbReference>
<dbReference type="InterPro" id="IPR041715">
    <property type="entry name" value="HisRS-like_core"/>
</dbReference>
<keyword evidence="6 11" id="KW-0547">Nucleotide-binding</keyword>
<keyword evidence="7 11" id="KW-0067">ATP-binding</keyword>
<feature type="domain" description="Aminoacyl-transfer RNA synthetases class-II family profile" evidence="13">
    <location>
        <begin position="1"/>
        <end position="336"/>
    </location>
</feature>
<dbReference type="PANTHER" id="PTHR43707:SF1">
    <property type="entry name" value="HISTIDINE--TRNA LIGASE, MITOCHONDRIAL-RELATED"/>
    <property type="match status" value="1"/>
</dbReference>
<evidence type="ECO:0000256" key="11">
    <source>
        <dbReference type="HAMAP-Rule" id="MF_00127"/>
    </source>
</evidence>
<dbReference type="NCBIfam" id="TIGR00442">
    <property type="entry name" value="hisS"/>
    <property type="match status" value="1"/>
</dbReference>
<dbReference type="InterPro" id="IPR004154">
    <property type="entry name" value="Anticodon-bd"/>
</dbReference>
<keyword evidence="8 11" id="KW-0648">Protein biosynthesis</keyword>
<evidence type="ECO:0000313" key="15">
    <source>
        <dbReference type="Proteomes" id="UP000235346"/>
    </source>
</evidence>
<evidence type="ECO:0000256" key="8">
    <source>
        <dbReference type="ARBA" id="ARBA00022917"/>
    </source>
</evidence>
<dbReference type="EMBL" id="PNRE01000078">
    <property type="protein sequence ID" value="PMR67926.1"/>
    <property type="molecule type" value="Genomic_DNA"/>
</dbReference>
<feature type="binding site" evidence="12">
    <location>
        <position position="127"/>
    </location>
    <ligand>
        <name>L-histidine</name>
        <dbReference type="ChEBI" id="CHEBI:57595"/>
    </ligand>
</feature>
<dbReference type="GO" id="GO:0005737">
    <property type="term" value="C:cytoplasm"/>
    <property type="evidence" value="ECO:0007669"/>
    <property type="project" value="UniProtKB-SubCell"/>
</dbReference>
<evidence type="ECO:0000256" key="9">
    <source>
        <dbReference type="ARBA" id="ARBA00023146"/>
    </source>
</evidence>
<dbReference type="InterPro" id="IPR015807">
    <property type="entry name" value="His-tRNA-ligase"/>
</dbReference>
<dbReference type="PROSITE" id="PS50862">
    <property type="entry name" value="AA_TRNA_LIGASE_II"/>
    <property type="match status" value="1"/>
</dbReference>
<evidence type="ECO:0000256" key="2">
    <source>
        <dbReference type="ARBA" id="ARBA00008226"/>
    </source>
</evidence>
<keyword evidence="5 11" id="KW-0436">Ligase</keyword>
<dbReference type="InterPro" id="IPR004516">
    <property type="entry name" value="HisRS/HisZ"/>
</dbReference>
<accession>A0A2N7TIB5</accession>
<evidence type="ECO:0000256" key="3">
    <source>
        <dbReference type="ARBA" id="ARBA00011738"/>
    </source>
</evidence>
<feature type="binding site" evidence="12">
    <location>
        <position position="131"/>
    </location>
    <ligand>
        <name>L-histidine</name>
        <dbReference type="ChEBI" id="CHEBI:57595"/>
    </ligand>
</feature>
<keyword evidence="4 11" id="KW-0963">Cytoplasm</keyword>
<dbReference type="OrthoDB" id="9800814at2"/>
<comment type="caution">
    <text evidence="14">The sequence shown here is derived from an EMBL/GenBank/DDBJ whole genome shotgun (WGS) entry which is preliminary data.</text>
</comment>
<proteinExistence type="inferred from homology"/>
<dbReference type="PIRSF" id="PIRSF001549">
    <property type="entry name" value="His-tRNA_synth"/>
    <property type="match status" value="1"/>
</dbReference>
<protein>
    <recommendedName>
        <fullName evidence="11">Histidine--tRNA ligase</fullName>
        <ecNumber evidence="11">6.1.1.21</ecNumber>
    </recommendedName>
    <alternativeName>
        <fullName evidence="11">Histidyl-tRNA synthetase</fullName>
        <shortName evidence="11">HisRS</shortName>
    </alternativeName>
</protein>
<dbReference type="InterPro" id="IPR006195">
    <property type="entry name" value="aa-tRNA-synth_II"/>
</dbReference>
<dbReference type="EC" id="6.1.1.21" evidence="11"/>
<evidence type="ECO:0000256" key="5">
    <source>
        <dbReference type="ARBA" id="ARBA00022598"/>
    </source>
</evidence>
<sequence length="430" mass="47881">MSKKIQAIRGMNDLLPGQSAPWQYFEGQVRALMQRYGYDEIRTPIVEQTALFARSIGEVTDIVEKEMYTFEDRNGDSLTLRPEGTASCVRAAMEHGLLHNQTQRLWYQGPMFRHERPQKGRYRQFHQVGVETFGLDGPDIDAEVILLSARLWQQLGLFEHVTLELNSLGSSQARAAYRDLLVAYFERHHALLDEDSRRRLTSNPLRILDSKNPDMAEMLAGAPKLMDHLDDASREHFEQLTALLDAAGIDYVINPRLVRGLDYYGRTVFEWTTTALGSQGTVCAGGRYDGLVEQLGGKPTPAVGFALGIERLILLLETLALVPEGARGELDLYLLPMDDAATRQALLLGERLRGELPALRAQLHCGGGSFKSRIKKADRSGARLALLLGEDELAQGTATLKFLREEREQLSLPQAELKATLAALLAGENA</sequence>
<feature type="binding site" evidence="12">
    <location>
        <position position="259"/>
    </location>
    <ligand>
        <name>L-histidine</name>
        <dbReference type="ChEBI" id="CHEBI:57595"/>
    </ligand>
</feature>
<evidence type="ECO:0000256" key="7">
    <source>
        <dbReference type="ARBA" id="ARBA00022840"/>
    </source>
</evidence>
<evidence type="ECO:0000313" key="14">
    <source>
        <dbReference type="EMBL" id="PMR67926.1"/>
    </source>
</evidence>
<dbReference type="InterPro" id="IPR033656">
    <property type="entry name" value="HisRS_anticodon"/>
</dbReference>
<evidence type="ECO:0000259" key="13">
    <source>
        <dbReference type="PROSITE" id="PS50862"/>
    </source>
</evidence>
<dbReference type="AlphaFoldDB" id="A0A2N7TIB5"/>